<evidence type="ECO:0000256" key="1">
    <source>
        <dbReference type="ARBA" id="ARBA00000677"/>
    </source>
</evidence>
<evidence type="ECO:0000256" key="4">
    <source>
        <dbReference type="ARBA" id="ARBA00013208"/>
    </source>
</evidence>
<dbReference type="RefSeq" id="WP_377936479.1">
    <property type="nucleotide sequence ID" value="NZ_JBHUEA010000033.1"/>
</dbReference>
<evidence type="ECO:0000256" key="3">
    <source>
        <dbReference type="ARBA" id="ARBA00009370"/>
    </source>
</evidence>
<dbReference type="InterPro" id="IPR019533">
    <property type="entry name" value="Peptidase_S26"/>
</dbReference>
<keyword evidence="5 6" id="KW-0378">Hydrolase</keyword>
<organism evidence="8 9">
    <name type="scientific">Amnibacterium endophyticum</name>
    <dbReference type="NCBI Taxonomy" id="2109337"/>
    <lineage>
        <taxon>Bacteria</taxon>
        <taxon>Bacillati</taxon>
        <taxon>Actinomycetota</taxon>
        <taxon>Actinomycetes</taxon>
        <taxon>Micrococcales</taxon>
        <taxon>Microbacteriaceae</taxon>
        <taxon>Amnibacterium</taxon>
    </lineage>
</organism>
<protein>
    <recommendedName>
        <fullName evidence="4 6">Signal peptidase I</fullName>
        <ecNumber evidence="4 6">3.4.21.89</ecNumber>
    </recommendedName>
</protein>
<evidence type="ECO:0000313" key="9">
    <source>
        <dbReference type="Proteomes" id="UP001597347"/>
    </source>
</evidence>
<evidence type="ECO:0000256" key="6">
    <source>
        <dbReference type="RuleBase" id="RU362042"/>
    </source>
</evidence>
<dbReference type="SUPFAM" id="SSF51306">
    <property type="entry name" value="LexA/Signal peptidase"/>
    <property type="match status" value="1"/>
</dbReference>
<reference evidence="9" key="1">
    <citation type="journal article" date="2019" name="Int. J. Syst. Evol. Microbiol.">
        <title>The Global Catalogue of Microorganisms (GCM) 10K type strain sequencing project: providing services to taxonomists for standard genome sequencing and annotation.</title>
        <authorList>
            <consortium name="The Broad Institute Genomics Platform"/>
            <consortium name="The Broad Institute Genome Sequencing Center for Infectious Disease"/>
            <person name="Wu L."/>
            <person name="Ma J."/>
        </authorList>
    </citation>
    <scope>NUCLEOTIDE SEQUENCE [LARGE SCALE GENOMIC DNA]</scope>
    <source>
        <strain evidence="9">CGMCC 1.12471</strain>
    </source>
</reference>
<evidence type="ECO:0000256" key="5">
    <source>
        <dbReference type="ARBA" id="ARBA00022801"/>
    </source>
</evidence>
<dbReference type="PANTHER" id="PTHR43390:SF1">
    <property type="entry name" value="CHLOROPLAST PROCESSING PEPTIDASE"/>
    <property type="match status" value="1"/>
</dbReference>
<comment type="caution">
    <text evidence="8">The sequence shown here is derived from an EMBL/GenBank/DDBJ whole genome shotgun (WGS) entry which is preliminary data.</text>
</comment>
<evidence type="ECO:0000256" key="2">
    <source>
        <dbReference type="ARBA" id="ARBA00004401"/>
    </source>
</evidence>
<proteinExistence type="inferred from homology"/>
<dbReference type="InterPro" id="IPR036286">
    <property type="entry name" value="LexA/Signal_pep-like_sf"/>
</dbReference>
<dbReference type="EC" id="3.4.21.89" evidence="4 6"/>
<keyword evidence="6" id="KW-0645">Protease</keyword>
<dbReference type="Pfam" id="PF10502">
    <property type="entry name" value="Peptidase_S26"/>
    <property type="match status" value="1"/>
</dbReference>
<name>A0ABW4LK37_9MICO</name>
<dbReference type="InterPro" id="IPR000223">
    <property type="entry name" value="Pept_S26A_signal_pept_1"/>
</dbReference>
<dbReference type="Gene3D" id="2.10.109.10">
    <property type="entry name" value="Umud Fragment, subunit A"/>
    <property type="match status" value="1"/>
</dbReference>
<dbReference type="PROSITE" id="PS00761">
    <property type="entry name" value="SPASE_I_3"/>
    <property type="match status" value="1"/>
</dbReference>
<dbReference type="EMBL" id="JBHUEA010000033">
    <property type="protein sequence ID" value="MFD1722937.1"/>
    <property type="molecule type" value="Genomic_DNA"/>
</dbReference>
<feature type="domain" description="Peptidase S26" evidence="7">
    <location>
        <begin position="2"/>
        <end position="198"/>
    </location>
</feature>
<dbReference type="CDD" id="cd06530">
    <property type="entry name" value="S26_SPase_I"/>
    <property type="match status" value="1"/>
</dbReference>
<dbReference type="NCBIfam" id="TIGR02227">
    <property type="entry name" value="sigpep_I_bact"/>
    <property type="match status" value="1"/>
</dbReference>
<dbReference type="InterPro" id="IPR019758">
    <property type="entry name" value="Pept_S26A_signal_pept_1_CS"/>
</dbReference>
<keyword evidence="9" id="KW-1185">Reference proteome</keyword>
<gene>
    <name evidence="8" type="primary">lepB</name>
    <name evidence="8" type="ORF">ACFSBI_15405</name>
</gene>
<comment type="subcellular location">
    <subcellularLocation>
        <location evidence="2">Cell membrane</location>
        <topology evidence="2">Single-pass type II membrane protein</topology>
    </subcellularLocation>
    <subcellularLocation>
        <location evidence="6">Membrane</location>
        <topology evidence="6">Single-pass type II membrane protein</topology>
    </subcellularLocation>
</comment>
<comment type="catalytic activity">
    <reaction evidence="1 6">
        <text>Cleavage of hydrophobic, N-terminal signal or leader sequences from secreted and periplasmic proteins.</text>
        <dbReference type="EC" id="3.4.21.89"/>
    </reaction>
</comment>
<evidence type="ECO:0000313" key="8">
    <source>
        <dbReference type="EMBL" id="MFD1722937.1"/>
    </source>
</evidence>
<dbReference type="Proteomes" id="UP001597347">
    <property type="component" value="Unassembled WGS sequence"/>
</dbReference>
<dbReference type="PANTHER" id="PTHR43390">
    <property type="entry name" value="SIGNAL PEPTIDASE I"/>
    <property type="match status" value="1"/>
</dbReference>
<accession>A0ABW4LK37</accession>
<evidence type="ECO:0000259" key="7">
    <source>
        <dbReference type="Pfam" id="PF10502"/>
    </source>
</evidence>
<dbReference type="PRINTS" id="PR00727">
    <property type="entry name" value="LEADERPTASE"/>
</dbReference>
<comment type="similarity">
    <text evidence="3 6">Belongs to the peptidase S26 family.</text>
</comment>
<dbReference type="GO" id="GO:0009003">
    <property type="term" value="F:signal peptidase activity"/>
    <property type="evidence" value="ECO:0007669"/>
    <property type="project" value="UniProtKB-EC"/>
</dbReference>
<sequence length="221" mass="24105">MRDLVVIVVIALLASFLIKTFLIRSFYIPSASMENTLLGEPGHHDRILVDELVPRLIPLQRGDVVVFTDPDHWLGDEPQPASPTGPVATAADWVAGLVGMSNHDSAGHLVKRVIGLPGDRISCCNGLGQMSINGIPISEPYVRIPPGYTAVSRDPFHTVVPAGDLWVMGDNRYNSSDSRFNGPVPIEDVVGRASVISWPITRWNWLSSYPATYNAVNQTNP</sequence>